<dbReference type="CDD" id="cd00430">
    <property type="entry name" value="PLPDE_III_AR"/>
    <property type="match status" value="1"/>
</dbReference>
<dbReference type="InterPro" id="IPR001608">
    <property type="entry name" value="Ala_racemase_N"/>
</dbReference>
<dbReference type="InterPro" id="IPR009006">
    <property type="entry name" value="Ala_racemase/Decarboxylase_C"/>
</dbReference>
<feature type="active site" description="Proton acceptor; specific for D-alanine" evidence="6">
    <location>
        <position position="52"/>
    </location>
</feature>
<name>A0A7W6C996_9HYPH</name>
<dbReference type="Gene3D" id="3.20.20.10">
    <property type="entry name" value="Alanine racemase"/>
    <property type="match status" value="1"/>
</dbReference>
<comment type="cofactor">
    <cofactor evidence="2 6 7">
        <name>pyridoxal 5'-phosphate</name>
        <dbReference type="ChEBI" id="CHEBI:597326"/>
    </cofactor>
</comment>
<comment type="caution">
    <text evidence="10">The sequence shown here is derived from an EMBL/GenBank/DDBJ whole genome shotgun (WGS) entry which is preliminary data.</text>
</comment>
<dbReference type="EC" id="5.1.1.1" evidence="3 6"/>
<evidence type="ECO:0000256" key="2">
    <source>
        <dbReference type="ARBA" id="ARBA00001933"/>
    </source>
</evidence>
<accession>A0A7W6C996</accession>
<dbReference type="InterPro" id="IPR000821">
    <property type="entry name" value="Ala_racemase"/>
</dbReference>
<evidence type="ECO:0000256" key="1">
    <source>
        <dbReference type="ARBA" id="ARBA00000316"/>
    </source>
</evidence>
<comment type="pathway">
    <text evidence="6">Amino-acid biosynthesis; D-alanine biosynthesis; D-alanine from L-alanine: step 1/1.</text>
</comment>
<dbReference type="GO" id="GO:0005829">
    <property type="term" value="C:cytosol"/>
    <property type="evidence" value="ECO:0007669"/>
    <property type="project" value="TreeGrafter"/>
</dbReference>
<comment type="similarity">
    <text evidence="6">Belongs to the alanine racemase family.</text>
</comment>
<comment type="function">
    <text evidence="6">Catalyzes the interconversion of L-alanine and D-alanine. May also act on other amino acids.</text>
</comment>
<dbReference type="PRINTS" id="PR00992">
    <property type="entry name" value="ALARACEMASE"/>
</dbReference>
<dbReference type="GO" id="GO:0030170">
    <property type="term" value="F:pyridoxal phosphate binding"/>
    <property type="evidence" value="ECO:0007669"/>
    <property type="project" value="UniProtKB-UniRule"/>
</dbReference>
<evidence type="ECO:0000256" key="3">
    <source>
        <dbReference type="ARBA" id="ARBA00013089"/>
    </source>
</evidence>
<dbReference type="PANTHER" id="PTHR30511">
    <property type="entry name" value="ALANINE RACEMASE"/>
    <property type="match status" value="1"/>
</dbReference>
<evidence type="ECO:0000313" key="11">
    <source>
        <dbReference type="Proteomes" id="UP000565286"/>
    </source>
</evidence>
<dbReference type="NCBIfam" id="TIGR00492">
    <property type="entry name" value="alr"/>
    <property type="match status" value="1"/>
</dbReference>
<keyword evidence="4 6" id="KW-0663">Pyridoxal phosphate</keyword>
<sequence>MNDEFDDTLPDAEMDAFEAAPLRLTVDLGALADNWRDMNTRSGKARASAVVKADAYGMGIEDCGATLYHAGARDFFVATVAEGATLRPHAPEARIFVLSGIWPGQEAQVFNNDLVPVVASEEQLSFWMSLMADRGDHPFALHVDTGFNRLGLPLEDALYLADDPTRPASFDPVLVLSHLACADTPSSPMNRAQLESFRRVSAAFEGIESSLSASAGIFLGADYHFDLTRPGIALYGGEAVSDMTNPMRPVAKAEARIIQIRDAGEGQTVSYGGTFRLTRASRLAIAAVGYADGYHRSLSGSGIPLRDMGYGGAYGFINGYEVPIAGRVTMDLTIFDVTDVPPNAIRAGDYIELFGPNVPVDEVARAAGTIGYEMLTGLGLRYERQYLIEDA</sequence>
<reference evidence="10 11" key="1">
    <citation type="submission" date="2020-08" db="EMBL/GenBank/DDBJ databases">
        <title>Genomic Encyclopedia of Type Strains, Phase IV (KMG-IV): sequencing the most valuable type-strain genomes for metagenomic binning, comparative biology and taxonomic classification.</title>
        <authorList>
            <person name="Goeker M."/>
        </authorList>
    </citation>
    <scope>NUCLEOTIDE SEQUENCE [LARGE SCALE GENOMIC DNA]</scope>
    <source>
        <strain evidence="10 11">DSM 26438</strain>
    </source>
</reference>
<dbReference type="SUPFAM" id="SSF50621">
    <property type="entry name" value="Alanine racemase C-terminal domain-like"/>
    <property type="match status" value="1"/>
</dbReference>
<dbReference type="GO" id="GO:0030632">
    <property type="term" value="P:D-alanine biosynthetic process"/>
    <property type="evidence" value="ECO:0007669"/>
    <property type="project" value="UniProtKB-UniRule"/>
</dbReference>
<dbReference type="UniPathway" id="UPA00042">
    <property type="reaction ID" value="UER00497"/>
</dbReference>
<comment type="catalytic activity">
    <reaction evidence="1 6">
        <text>L-alanine = D-alanine</text>
        <dbReference type="Rhea" id="RHEA:20249"/>
        <dbReference type="ChEBI" id="CHEBI:57416"/>
        <dbReference type="ChEBI" id="CHEBI:57972"/>
        <dbReference type="EC" id="5.1.1.1"/>
    </reaction>
</comment>
<evidence type="ECO:0000313" key="10">
    <source>
        <dbReference type="EMBL" id="MBB3948023.1"/>
    </source>
</evidence>
<evidence type="ECO:0000256" key="7">
    <source>
        <dbReference type="PIRSR" id="PIRSR600821-50"/>
    </source>
</evidence>
<evidence type="ECO:0000259" key="9">
    <source>
        <dbReference type="SMART" id="SM01005"/>
    </source>
</evidence>
<keyword evidence="11" id="KW-1185">Reference proteome</keyword>
<feature type="binding site" evidence="6 8">
    <location>
        <position position="330"/>
    </location>
    <ligand>
        <name>substrate</name>
    </ligand>
</feature>
<dbReference type="InterPro" id="IPR029066">
    <property type="entry name" value="PLP-binding_barrel"/>
</dbReference>
<evidence type="ECO:0000256" key="6">
    <source>
        <dbReference type="HAMAP-Rule" id="MF_01201"/>
    </source>
</evidence>
<feature type="active site" description="Proton acceptor; specific for L-alanine" evidence="6">
    <location>
        <position position="271"/>
    </location>
</feature>
<dbReference type="AlphaFoldDB" id="A0A7W6C996"/>
<dbReference type="Pfam" id="PF00842">
    <property type="entry name" value="Ala_racemase_C"/>
    <property type="match status" value="1"/>
</dbReference>
<dbReference type="SMART" id="SM01005">
    <property type="entry name" value="Ala_racemase_C"/>
    <property type="match status" value="1"/>
</dbReference>
<dbReference type="RefSeq" id="WP_183897489.1">
    <property type="nucleotide sequence ID" value="NZ_JACIDV010000014.1"/>
</dbReference>
<dbReference type="InterPro" id="IPR011079">
    <property type="entry name" value="Ala_racemase_C"/>
</dbReference>
<evidence type="ECO:0000256" key="4">
    <source>
        <dbReference type="ARBA" id="ARBA00022898"/>
    </source>
</evidence>
<organism evidence="10 11">
    <name type="scientific">Rhizobium skierniewicense</name>
    <dbReference type="NCBI Taxonomy" id="984260"/>
    <lineage>
        <taxon>Bacteria</taxon>
        <taxon>Pseudomonadati</taxon>
        <taxon>Pseudomonadota</taxon>
        <taxon>Alphaproteobacteria</taxon>
        <taxon>Hyphomicrobiales</taxon>
        <taxon>Rhizobiaceae</taxon>
        <taxon>Rhizobium/Agrobacterium group</taxon>
        <taxon>Rhizobium</taxon>
    </lineage>
</organism>
<dbReference type="EMBL" id="JACIDV010000014">
    <property type="protein sequence ID" value="MBB3948023.1"/>
    <property type="molecule type" value="Genomic_DNA"/>
</dbReference>
<dbReference type="HAMAP" id="MF_01201">
    <property type="entry name" value="Ala_racemase"/>
    <property type="match status" value="1"/>
</dbReference>
<dbReference type="PANTHER" id="PTHR30511:SF0">
    <property type="entry name" value="ALANINE RACEMASE, CATABOLIC-RELATED"/>
    <property type="match status" value="1"/>
</dbReference>
<protein>
    <recommendedName>
        <fullName evidence="3 6">Alanine racemase</fullName>
        <ecNumber evidence="3 6">5.1.1.1</ecNumber>
    </recommendedName>
</protein>
<gene>
    <name evidence="10" type="ORF">GGQ73_003997</name>
</gene>
<dbReference type="Gene3D" id="2.40.37.10">
    <property type="entry name" value="Lyase, Ornithine Decarboxylase, Chain A, domain 1"/>
    <property type="match status" value="1"/>
</dbReference>
<evidence type="ECO:0000256" key="8">
    <source>
        <dbReference type="PIRSR" id="PIRSR600821-52"/>
    </source>
</evidence>
<dbReference type="GO" id="GO:0008784">
    <property type="term" value="F:alanine racemase activity"/>
    <property type="evidence" value="ECO:0007669"/>
    <property type="project" value="UniProtKB-UniRule"/>
</dbReference>
<dbReference type="Proteomes" id="UP000565286">
    <property type="component" value="Unassembled WGS sequence"/>
</dbReference>
<feature type="modified residue" description="N6-(pyridoxal phosphate)lysine" evidence="6 7">
    <location>
        <position position="52"/>
    </location>
</feature>
<dbReference type="SUPFAM" id="SSF51419">
    <property type="entry name" value="PLP-binding barrel"/>
    <property type="match status" value="1"/>
</dbReference>
<feature type="binding site" evidence="6 8">
    <location>
        <position position="149"/>
    </location>
    <ligand>
        <name>substrate</name>
    </ligand>
</feature>
<proteinExistence type="inferred from homology"/>
<dbReference type="Pfam" id="PF01168">
    <property type="entry name" value="Ala_racemase_N"/>
    <property type="match status" value="1"/>
</dbReference>
<keyword evidence="5 6" id="KW-0413">Isomerase</keyword>
<evidence type="ECO:0000256" key="5">
    <source>
        <dbReference type="ARBA" id="ARBA00023235"/>
    </source>
</evidence>
<feature type="domain" description="Alanine racemase C-terminal" evidence="9">
    <location>
        <begin position="250"/>
        <end position="387"/>
    </location>
</feature>